<dbReference type="OrthoDB" id="2157530at2759"/>
<accession>A0A1L7WTJ7</accession>
<sequence>MEMHGCHCAVPIVKPKVELHKHGKCSTKPYLYQPLASPTSIRLLKVQPFSGSTHVCEEDLYSPLKCSLVTVDLVNNSSYTALSYTWRDPMVYYSSETDIVPPEDWYCQCHTIDIDGEEVTISTNLYTAIISLRHIKSATRYAKSDGLQEDTEYIWIDALCINQSNLIEKSSQVQLMDRIYLQSKHVLVWLGGAGTMSDTSIVILNKLFELGMATRNEEGQHVGLELLPEMELDDSRFYEILGMEWHISPQEWSHIFAFLNRSWFRRTWVIQELGLAKKAAVSQNVNDWDTEMFLSLEYVRHKQIVASKEAAIGKGVEQEGLVPISQRLMLFRSTQASDPRDKIYAFLGISNGGTLPIPQFLVPDYSFSPAQVYIQWAGFMIPSDTHFCLLSMVEDPSLRKVERLPSWVPDFSTDCRPIPFQMPAPLPFRAGRRLGPMYAKFPEPGVLEVQGYMLNKISAVVKVSHLEKAGIKAIADFLAPLPRVMMIKKPNTEFRPDTTEIALSDYQNIHEENAAWESLLLPDEMTPLHKQILGSQSGTGDNIIFLTGGDFPNMPEEWLDKGDNLH</sequence>
<dbReference type="InterPro" id="IPR010730">
    <property type="entry name" value="HET"/>
</dbReference>
<proteinExistence type="predicted"/>
<keyword evidence="3" id="KW-1185">Reference proteome</keyword>
<feature type="domain" description="Heterokaryon incompatibility" evidence="1">
    <location>
        <begin position="79"/>
        <end position="272"/>
    </location>
</feature>
<dbReference type="Proteomes" id="UP000184330">
    <property type="component" value="Unassembled WGS sequence"/>
</dbReference>
<dbReference type="AlphaFoldDB" id="A0A1L7WTJ7"/>
<dbReference type="InterPro" id="IPR052895">
    <property type="entry name" value="HetReg/Transcr_Mod"/>
</dbReference>
<dbReference type="PANTHER" id="PTHR24148">
    <property type="entry name" value="ANKYRIN REPEAT DOMAIN-CONTAINING PROTEIN 39 HOMOLOG-RELATED"/>
    <property type="match status" value="1"/>
</dbReference>
<evidence type="ECO:0000259" key="1">
    <source>
        <dbReference type="Pfam" id="PF06985"/>
    </source>
</evidence>
<evidence type="ECO:0000313" key="3">
    <source>
        <dbReference type="Proteomes" id="UP000184330"/>
    </source>
</evidence>
<evidence type="ECO:0000313" key="2">
    <source>
        <dbReference type="EMBL" id="CZR56091.1"/>
    </source>
</evidence>
<dbReference type="EMBL" id="FJOG01000007">
    <property type="protein sequence ID" value="CZR56091.1"/>
    <property type="molecule type" value="Genomic_DNA"/>
</dbReference>
<reference evidence="2 3" key="1">
    <citation type="submission" date="2016-03" db="EMBL/GenBank/DDBJ databases">
        <authorList>
            <person name="Ploux O."/>
        </authorList>
    </citation>
    <scope>NUCLEOTIDE SEQUENCE [LARGE SCALE GENOMIC DNA]</scope>
    <source>
        <strain evidence="2 3">UAMH 11012</strain>
    </source>
</reference>
<dbReference type="PANTHER" id="PTHR24148:SF73">
    <property type="entry name" value="HET DOMAIN PROTEIN (AFU_ORTHOLOGUE AFUA_8G01020)"/>
    <property type="match status" value="1"/>
</dbReference>
<dbReference type="Pfam" id="PF06985">
    <property type="entry name" value="HET"/>
    <property type="match status" value="1"/>
</dbReference>
<name>A0A1L7WTJ7_9HELO</name>
<protein>
    <recommendedName>
        <fullName evidence="1">Heterokaryon incompatibility domain-containing protein</fullName>
    </recommendedName>
</protein>
<gene>
    <name evidence="2" type="ORF">PAC_05979</name>
</gene>
<dbReference type="STRING" id="576137.A0A1L7WTJ7"/>
<organism evidence="2 3">
    <name type="scientific">Phialocephala subalpina</name>
    <dbReference type="NCBI Taxonomy" id="576137"/>
    <lineage>
        <taxon>Eukaryota</taxon>
        <taxon>Fungi</taxon>
        <taxon>Dikarya</taxon>
        <taxon>Ascomycota</taxon>
        <taxon>Pezizomycotina</taxon>
        <taxon>Leotiomycetes</taxon>
        <taxon>Helotiales</taxon>
        <taxon>Mollisiaceae</taxon>
        <taxon>Phialocephala</taxon>
        <taxon>Phialocephala fortinii species complex</taxon>
    </lineage>
</organism>